<proteinExistence type="predicted"/>
<name>A0ABP8C273_9ACTN</name>
<dbReference type="EMBL" id="BAABAS010000006">
    <property type="protein sequence ID" value="GAA4232054.1"/>
    <property type="molecule type" value="Genomic_DNA"/>
</dbReference>
<evidence type="ECO:0000313" key="2">
    <source>
        <dbReference type="Proteomes" id="UP001501710"/>
    </source>
</evidence>
<comment type="caution">
    <text evidence="1">The sequence shown here is derived from an EMBL/GenBank/DDBJ whole genome shotgun (WGS) entry which is preliminary data.</text>
</comment>
<protein>
    <submittedName>
        <fullName evidence="1">Uncharacterized protein</fullName>
    </submittedName>
</protein>
<gene>
    <name evidence="1" type="ORF">GCM10022254_30970</name>
</gene>
<accession>A0ABP8C273</accession>
<dbReference type="Proteomes" id="UP001501710">
    <property type="component" value="Unassembled WGS sequence"/>
</dbReference>
<reference evidence="2" key="1">
    <citation type="journal article" date="2019" name="Int. J. Syst. Evol. Microbiol.">
        <title>The Global Catalogue of Microorganisms (GCM) 10K type strain sequencing project: providing services to taxonomists for standard genome sequencing and annotation.</title>
        <authorList>
            <consortium name="The Broad Institute Genomics Platform"/>
            <consortium name="The Broad Institute Genome Sequencing Center for Infectious Disease"/>
            <person name="Wu L."/>
            <person name="Ma J."/>
        </authorList>
    </citation>
    <scope>NUCLEOTIDE SEQUENCE [LARGE SCALE GENOMIC DNA]</scope>
    <source>
        <strain evidence="2">JCM 17440</strain>
    </source>
</reference>
<sequence>MVTDWRAQACHVPDQYLITDAGLVHKGNRVKQSRSFLKTRDAVTRMRVRPRDSADAEHLSPTLTRFMEANGIPWRSYVEVARVVADRSKRST</sequence>
<organism evidence="1 2">
    <name type="scientific">Actinomadura meridiana</name>
    <dbReference type="NCBI Taxonomy" id="559626"/>
    <lineage>
        <taxon>Bacteria</taxon>
        <taxon>Bacillati</taxon>
        <taxon>Actinomycetota</taxon>
        <taxon>Actinomycetes</taxon>
        <taxon>Streptosporangiales</taxon>
        <taxon>Thermomonosporaceae</taxon>
        <taxon>Actinomadura</taxon>
    </lineage>
</organism>
<evidence type="ECO:0000313" key="1">
    <source>
        <dbReference type="EMBL" id="GAA4232054.1"/>
    </source>
</evidence>
<keyword evidence="2" id="KW-1185">Reference proteome</keyword>